<keyword evidence="1" id="KW-0812">Transmembrane</keyword>
<feature type="chain" id="PRO_5040454223" description="Neuropeptide" evidence="2">
    <location>
        <begin position="26"/>
        <end position="300"/>
    </location>
</feature>
<dbReference type="EMBL" id="OV725077">
    <property type="protein sequence ID" value="CAH1391053.1"/>
    <property type="molecule type" value="Genomic_DNA"/>
</dbReference>
<keyword evidence="2" id="KW-0732">Signal</keyword>
<proteinExistence type="predicted"/>
<evidence type="ECO:0000256" key="2">
    <source>
        <dbReference type="SAM" id="SignalP"/>
    </source>
</evidence>
<gene>
    <name evidence="3" type="ORF">NEZAVI_LOCUS2141</name>
</gene>
<keyword evidence="1" id="KW-0472">Membrane</keyword>
<reference evidence="3" key="1">
    <citation type="submission" date="2022-01" db="EMBL/GenBank/DDBJ databases">
        <authorList>
            <person name="King R."/>
        </authorList>
    </citation>
    <scope>NUCLEOTIDE SEQUENCE</scope>
</reference>
<keyword evidence="4" id="KW-1185">Reference proteome</keyword>
<name>A0A9P0E6I8_NEZVI</name>
<evidence type="ECO:0000313" key="4">
    <source>
        <dbReference type="Proteomes" id="UP001152798"/>
    </source>
</evidence>
<dbReference type="Proteomes" id="UP001152798">
    <property type="component" value="Chromosome 1"/>
</dbReference>
<evidence type="ECO:0008006" key="5">
    <source>
        <dbReference type="Google" id="ProtNLM"/>
    </source>
</evidence>
<dbReference type="OrthoDB" id="7323052at2759"/>
<feature type="transmembrane region" description="Helical" evidence="1">
    <location>
        <begin position="96"/>
        <end position="117"/>
    </location>
</feature>
<accession>A0A9P0E6I8</accession>
<evidence type="ECO:0000313" key="3">
    <source>
        <dbReference type="EMBL" id="CAH1391053.1"/>
    </source>
</evidence>
<evidence type="ECO:0000256" key="1">
    <source>
        <dbReference type="SAM" id="Phobius"/>
    </source>
</evidence>
<sequence length="300" mass="34449">MEKPVRVLSLCFLFQLLCWLYPVLARDNGCHLISCLRCDENNSSKCTKCSQLVLRSQDCDEKSCPPGYFSRWTSLSDYMSSACLENPGSNGLTGEVVGAAVGIFLCLGTAVAFGFYCKYIQKRKSSKHPPSITHSTQSQYFSSEESEREVLEYLREIRELRKEAPIFLDMLNETRRQVRALPSYSALQPYRPVLKDLSRILILLNRPDGSLTHPPPDWETLLAWAHRILNRYKKHHSNHVNELVSFFHGEPSQYGLSSFDSNYNTRKKISNEFLDWQTSSQLDDFISLGFRPQDEITTEL</sequence>
<keyword evidence="1" id="KW-1133">Transmembrane helix</keyword>
<protein>
    <recommendedName>
        <fullName evidence="5">Neuropeptide</fullName>
    </recommendedName>
</protein>
<dbReference type="AlphaFoldDB" id="A0A9P0E6I8"/>
<organism evidence="3 4">
    <name type="scientific">Nezara viridula</name>
    <name type="common">Southern green stink bug</name>
    <name type="synonym">Cimex viridulus</name>
    <dbReference type="NCBI Taxonomy" id="85310"/>
    <lineage>
        <taxon>Eukaryota</taxon>
        <taxon>Metazoa</taxon>
        <taxon>Ecdysozoa</taxon>
        <taxon>Arthropoda</taxon>
        <taxon>Hexapoda</taxon>
        <taxon>Insecta</taxon>
        <taxon>Pterygota</taxon>
        <taxon>Neoptera</taxon>
        <taxon>Paraneoptera</taxon>
        <taxon>Hemiptera</taxon>
        <taxon>Heteroptera</taxon>
        <taxon>Panheteroptera</taxon>
        <taxon>Pentatomomorpha</taxon>
        <taxon>Pentatomoidea</taxon>
        <taxon>Pentatomidae</taxon>
        <taxon>Pentatominae</taxon>
        <taxon>Nezara</taxon>
    </lineage>
</organism>
<feature type="signal peptide" evidence="2">
    <location>
        <begin position="1"/>
        <end position="25"/>
    </location>
</feature>